<accession>A0ABS6C2S2</accession>
<reference evidence="1 2" key="1">
    <citation type="submission" date="2021-06" db="EMBL/GenBank/DDBJ databases">
        <title>Clostridia strains as spoilage organisms.</title>
        <authorList>
            <person name="Wambui J."/>
            <person name="Stephan R."/>
            <person name="Stevens M.J.A."/>
        </authorList>
    </citation>
    <scope>NUCLEOTIDE SEQUENCE [LARGE SCALE GENOMIC DNA]</scope>
    <source>
        <strain evidence="1 2">CM013</strain>
    </source>
</reference>
<protein>
    <recommendedName>
        <fullName evidence="3">Methyltransferase family protein</fullName>
    </recommendedName>
</protein>
<proteinExistence type="predicted"/>
<comment type="caution">
    <text evidence="1">The sequence shown here is derived from an EMBL/GenBank/DDBJ whole genome shotgun (WGS) entry which is preliminary data.</text>
</comment>
<name>A0ABS6C2S2_9CLOT</name>
<organism evidence="1 2">
    <name type="scientific">Clostridium algidicarnis</name>
    <dbReference type="NCBI Taxonomy" id="37659"/>
    <lineage>
        <taxon>Bacteria</taxon>
        <taxon>Bacillati</taxon>
        <taxon>Bacillota</taxon>
        <taxon>Clostridia</taxon>
        <taxon>Eubacteriales</taxon>
        <taxon>Clostridiaceae</taxon>
        <taxon>Clostridium</taxon>
    </lineage>
</organism>
<keyword evidence="2" id="KW-1185">Reference proteome</keyword>
<gene>
    <name evidence="1" type="ORF">KPL27_06710</name>
</gene>
<evidence type="ECO:0000313" key="2">
    <source>
        <dbReference type="Proteomes" id="UP000740830"/>
    </source>
</evidence>
<sequence length="83" mass="9872">MFILWEVTEMSTMDKIENVKQQYSNDKNLSVRTKLHLKHSTNKQGFVPWLFDKYEFSENCRILELGCGNGGQWQNQIENLLYL</sequence>
<evidence type="ECO:0000313" key="1">
    <source>
        <dbReference type="EMBL" id="MBU3219794.1"/>
    </source>
</evidence>
<dbReference type="RefSeq" id="WP_216131830.1">
    <property type="nucleotide sequence ID" value="NZ_JAHLDG010000008.1"/>
</dbReference>
<dbReference type="EMBL" id="JAHLDG010000008">
    <property type="protein sequence ID" value="MBU3219794.1"/>
    <property type="molecule type" value="Genomic_DNA"/>
</dbReference>
<evidence type="ECO:0008006" key="3">
    <source>
        <dbReference type="Google" id="ProtNLM"/>
    </source>
</evidence>
<dbReference type="Proteomes" id="UP000740830">
    <property type="component" value="Unassembled WGS sequence"/>
</dbReference>